<reference evidence="2" key="1">
    <citation type="submission" date="2018-04" db="EMBL/GenBank/DDBJ databases">
        <title>Transcriptome of Schizaphis graminum biotype I.</title>
        <authorList>
            <person name="Scully E.D."/>
            <person name="Geib S.M."/>
            <person name="Palmer N.A."/>
            <person name="Koch K."/>
            <person name="Bradshaw J."/>
            <person name="Heng-Moss T."/>
            <person name="Sarath G."/>
        </authorList>
    </citation>
    <scope>NUCLEOTIDE SEQUENCE</scope>
</reference>
<accession>A0A2S2P3I9</accession>
<evidence type="ECO:0000256" key="1">
    <source>
        <dbReference type="SAM" id="MobiDB-lite"/>
    </source>
</evidence>
<dbReference type="EMBL" id="GGMR01011410">
    <property type="protein sequence ID" value="MBY24029.1"/>
    <property type="molecule type" value="Transcribed_RNA"/>
</dbReference>
<proteinExistence type="predicted"/>
<organism evidence="2">
    <name type="scientific">Schizaphis graminum</name>
    <name type="common">Green bug aphid</name>
    <dbReference type="NCBI Taxonomy" id="13262"/>
    <lineage>
        <taxon>Eukaryota</taxon>
        <taxon>Metazoa</taxon>
        <taxon>Ecdysozoa</taxon>
        <taxon>Arthropoda</taxon>
        <taxon>Hexapoda</taxon>
        <taxon>Insecta</taxon>
        <taxon>Pterygota</taxon>
        <taxon>Neoptera</taxon>
        <taxon>Paraneoptera</taxon>
        <taxon>Hemiptera</taxon>
        <taxon>Sternorrhyncha</taxon>
        <taxon>Aphidomorpha</taxon>
        <taxon>Aphidoidea</taxon>
        <taxon>Aphididae</taxon>
        <taxon>Aphidini</taxon>
        <taxon>Schizaphis</taxon>
    </lineage>
</organism>
<feature type="region of interest" description="Disordered" evidence="1">
    <location>
        <begin position="1"/>
        <end position="126"/>
    </location>
</feature>
<feature type="compositionally biased region" description="Basic and acidic residues" evidence="1">
    <location>
        <begin position="18"/>
        <end position="28"/>
    </location>
</feature>
<protein>
    <submittedName>
        <fullName evidence="2">Uncharacterized protein</fullName>
    </submittedName>
</protein>
<sequence length="126" mass="13414">MRGPTASAAGATVYGDGWARRDVVRDDTVMTDDESGGGRRRSKHKTSEYRRSHGTGGGKSPKIGCRDDLGTKPRVNGLRTLPTDSPFGHLVGRSGCRRRSHAPPNPGTRVSAGPTPVTSAVRARTY</sequence>
<gene>
    <name evidence="2" type="ORF">g.156902</name>
</gene>
<name>A0A2S2P3I9_SCHGA</name>
<evidence type="ECO:0000313" key="2">
    <source>
        <dbReference type="EMBL" id="MBY24029.1"/>
    </source>
</evidence>
<dbReference type="AlphaFoldDB" id="A0A2S2P3I9"/>